<dbReference type="InterPro" id="IPR001460">
    <property type="entry name" value="PCN-bd_Tpept"/>
</dbReference>
<feature type="active site" description="Acyl-ester intermediate" evidence="7">
    <location>
        <position position="67"/>
    </location>
</feature>
<dbReference type="EC" id="3.5.2.6" evidence="3 8"/>
<evidence type="ECO:0000256" key="2">
    <source>
        <dbReference type="ARBA" id="ARBA00007898"/>
    </source>
</evidence>
<evidence type="ECO:0000259" key="10">
    <source>
        <dbReference type="Pfam" id="PF00905"/>
    </source>
</evidence>
<keyword evidence="5 8" id="KW-0378">Hydrolase</keyword>
<dbReference type="RefSeq" id="WP_171095718.1">
    <property type="nucleotide sequence ID" value="NZ_CP053069.1"/>
</dbReference>
<evidence type="ECO:0000313" key="12">
    <source>
        <dbReference type="Proteomes" id="UP000501534"/>
    </source>
</evidence>
<dbReference type="InterPro" id="IPR012338">
    <property type="entry name" value="Beta-lactam/transpept-like"/>
</dbReference>
<feature type="chain" id="PRO_5026803190" description="Beta-lactamase" evidence="9">
    <location>
        <begin position="20"/>
        <end position="263"/>
    </location>
</feature>
<proteinExistence type="inferred from homology"/>
<reference evidence="11 12" key="1">
    <citation type="submission" date="2020-04" db="EMBL/GenBank/DDBJ databases">
        <title>Usitatibacter rugosus gen. nov., sp. nov. and Usitatibacter palustris sp. nov., novel members of Usitatibacteraceae fam. nov. within the order Nitrosomonadales isolated from soil.</title>
        <authorList>
            <person name="Huber K.J."/>
            <person name="Neumann-Schaal M."/>
            <person name="Geppert A."/>
            <person name="Luckner M."/>
            <person name="Wanner G."/>
            <person name="Overmann J."/>
        </authorList>
    </citation>
    <scope>NUCLEOTIDE SEQUENCE [LARGE SCALE GENOMIC DNA]</scope>
    <source>
        <strain evidence="11 12">0125_3</strain>
    </source>
</reference>
<dbReference type="Proteomes" id="UP000501534">
    <property type="component" value="Chromosome"/>
</dbReference>
<comment type="similarity">
    <text evidence="2 8">Belongs to the class-D beta-lactamase family.</text>
</comment>
<keyword evidence="6 8" id="KW-0046">Antibiotic resistance</keyword>
<dbReference type="NCBIfam" id="NF012161">
    <property type="entry name" value="bla_class_D_main"/>
    <property type="match status" value="1"/>
</dbReference>
<dbReference type="GO" id="GO:0005886">
    <property type="term" value="C:plasma membrane"/>
    <property type="evidence" value="ECO:0007669"/>
    <property type="project" value="TreeGrafter"/>
</dbReference>
<dbReference type="AlphaFoldDB" id="A0A6M4H0I1"/>
<feature type="modified residue" description="N6-carboxylysine" evidence="7">
    <location>
        <position position="70"/>
    </location>
</feature>
<evidence type="ECO:0000256" key="8">
    <source>
        <dbReference type="RuleBase" id="RU361140"/>
    </source>
</evidence>
<name>A0A6M4H0I1_9PROT</name>
<dbReference type="Pfam" id="PF00905">
    <property type="entry name" value="Transpeptidase"/>
    <property type="match status" value="1"/>
</dbReference>
<keyword evidence="4 9" id="KW-0732">Signal</keyword>
<comment type="catalytic activity">
    <reaction evidence="1 8">
        <text>a beta-lactam + H2O = a substituted beta-amino acid</text>
        <dbReference type="Rhea" id="RHEA:20401"/>
        <dbReference type="ChEBI" id="CHEBI:15377"/>
        <dbReference type="ChEBI" id="CHEBI:35627"/>
        <dbReference type="ChEBI" id="CHEBI:140347"/>
        <dbReference type="EC" id="3.5.2.6"/>
    </reaction>
</comment>
<dbReference type="InterPro" id="IPR050515">
    <property type="entry name" value="Beta-lactam/transpept"/>
</dbReference>
<protein>
    <recommendedName>
        <fullName evidence="3 8">Beta-lactamase</fullName>
        <ecNumber evidence="3 8">3.5.2.6</ecNumber>
    </recommendedName>
</protein>
<sequence length="263" mass="29968">MKRIAPSLLMLLAGLHAGASETVERPGWKRHFDAYGVAGTFVLYEPAKNRYSVLDPERARHGYLPASTFKVPNALIGLEVGSIRDEHEVFRWDGKPKPRHSWEQDHTLDTGMKESVVWMFQEVARRTGKARMKEWIERFAYGNRDIGGGIDLFWLQGQMRISAFEQVEFLRKLEEGRLPVSARSRRLVRDALRVEETAGYTIYAKTGTTGAVREPVVWWVGWIEREGVVTAYFAMNATPTKASKFAHRYAITRAILKEAGVTK</sequence>
<keyword evidence="12" id="KW-1185">Reference proteome</keyword>
<dbReference type="PROSITE" id="PS00337">
    <property type="entry name" value="BETA_LACTAMASE_D"/>
    <property type="match status" value="1"/>
</dbReference>
<dbReference type="InterPro" id="IPR002137">
    <property type="entry name" value="Beta-lactam_class-D_AS"/>
</dbReference>
<evidence type="ECO:0000256" key="7">
    <source>
        <dbReference type="PIRSR" id="PIRSR602137-50"/>
    </source>
</evidence>
<dbReference type="GO" id="GO:0046677">
    <property type="term" value="P:response to antibiotic"/>
    <property type="evidence" value="ECO:0007669"/>
    <property type="project" value="UniProtKB-UniRule"/>
</dbReference>
<evidence type="ECO:0000256" key="3">
    <source>
        <dbReference type="ARBA" id="ARBA00012865"/>
    </source>
</evidence>
<feature type="signal peptide" evidence="9">
    <location>
        <begin position="1"/>
        <end position="19"/>
    </location>
</feature>
<evidence type="ECO:0000313" key="11">
    <source>
        <dbReference type="EMBL" id="QJR13010.1"/>
    </source>
</evidence>
<gene>
    <name evidence="11" type="primary">bla</name>
    <name evidence="11" type="ORF">DSM104443_04104</name>
</gene>
<dbReference type="EMBL" id="CP053069">
    <property type="protein sequence ID" value="QJR13010.1"/>
    <property type="molecule type" value="Genomic_DNA"/>
</dbReference>
<evidence type="ECO:0000256" key="9">
    <source>
        <dbReference type="SAM" id="SignalP"/>
    </source>
</evidence>
<dbReference type="PANTHER" id="PTHR30627:SF6">
    <property type="entry name" value="BETA-LACTAMASE YBXI-RELATED"/>
    <property type="match status" value="1"/>
</dbReference>
<feature type="domain" description="Penicillin-binding protein transpeptidase" evidence="10">
    <location>
        <begin position="59"/>
        <end position="257"/>
    </location>
</feature>
<dbReference type="GO" id="GO:0008800">
    <property type="term" value="F:beta-lactamase activity"/>
    <property type="evidence" value="ECO:0007669"/>
    <property type="project" value="UniProtKB-UniRule"/>
</dbReference>
<evidence type="ECO:0000256" key="6">
    <source>
        <dbReference type="ARBA" id="ARBA00023251"/>
    </source>
</evidence>
<dbReference type="GO" id="GO:0008658">
    <property type="term" value="F:penicillin binding"/>
    <property type="evidence" value="ECO:0007669"/>
    <property type="project" value="InterPro"/>
</dbReference>
<dbReference type="PANTHER" id="PTHR30627">
    <property type="entry name" value="PEPTIDOGLYCAN D,D-TRANSPEPTIDASE"/>
    <property type="match status" value="1"/>
</dbReference>
<evidence type="ECO:0000256" key="1">
    <source>
        <dbReference type="ARBA" id="ARBA00001526"/>
    </source>
</evidence>
<organism evidence="11 12">
    <name type="scientific">Usitatibacter rugosus</name>
    <dbReference type="NCBI Taxonomy" id="2732067"/>
    <lineage>
        <taxon>Bacteria</taxon>
        <taxon>Pseudomonadati</taxon>
        <taxon>Pseudomonadota</taxon>
        <taxon>Betaproteobacteria</taxon>
        <taxon>Nitrosomonadales</taxon>
        <taxon>Usitatibacteraceae</taxon>
        <taxon>Usitatibacter</taxon>
    </lineage>
</organism>
<evidence type="ECO:0000256" key="5">
    <source>
        <dbReference type="ARBA" id="ARBA00022801"/>
    </source>
</evidence>
<dbReference type="SUPFAM" id="SSF56601">
    <property type="entry name" value="beta-lactamase/transpeptidase-like"/>
    <property type="match status" value="1"/>
</dbReference>
<evidence type="ECO:0000256" key="4">
    <source>
        <dbReference type="ARBA" id="ARBA00022729"/>
    </source>
</evidence>
<dbReference type="Gene3D" id="3.40.710.10">
    <property type="entry name" value="DD-peptidase/beta-lactamase superfamily"/>
    <property type="match status" value="1"/>
</dbReference>
<dbReference type="GO" id="GO:0017001">
    <property type="term" value="P:antibiotic catabolic process"/>
    <property type="evidence" value="ECO:0007669"/>
    <property type="project" value="InterPro"/>
</dbReference>
<dbReference type="KEGG" id="uru:DSM104443_04104"/>
<dbReference type="GO" id="GO:0071555">
    <property type="term" value="P:cell wall organization"/>
    <property type="evidence" value="ECO:0007669"/>
    <property type="project" value="TreeGrafter"/>
</dbReference>
<accession>A0A6M4H0I1</accession>